<accession>A0A7D9E2H0</accession>
<comment type="caution">
    <text evidence="2">The sequence shown here is derived from an EMBL/GenBank/DDBJ whole genome shotgun (WGS) entry which is preliminary data.</text>
</comment>
<proteinExistence type="predicted"/>
<feature type="compositionally biased region" description="Polar residues" evidence="1">
    <location>
        <begin position="90"/>
        <end position="109"/>
    </location>
</feature>
<keyword evidence="3" id="KW-1185">Reference proteome</keyword>
<feature type="compositionally biased region" description="Low complexity" evidence="1">
    <location>
        <begin position="113"/>
        <end position="125"/>
    </location>
</feature>
<feature type="region of interest" description="Disordered" evidence="1">
    <location>
        <begin position="90"/>
        <end position="128"/>
    </location>
</feature>
<dbReference type="Proteomes" id="UP001152795">
    <property type="component" value="Unassembled WGS sequence"/>
</dbReference>
<feature type="region of interest" description="Disordered" evidence="1">
    <location>
        <begin position="50"/>
        <end position="70"/>
    </location>
</feature>
<evidence type="ECO:0000313" key="3">
    <source>
        <dbReference type="Proteomes" id="UP001152795"/>
    </source>
</evidence>
<organism evidence="2 3">
    <name type="scientific">Paramuricea clavata</name>
    <name type="common">Red gorgonian</name>
    <name type="synonym">Violescent sea-whip</name>
    <dbReference type="NCBI Taxonomy" id="317549"/>
    <lineage>
        <taxon>Eukaryota</taxon>
        <taxon>Metazoa</taxon>
        <taxon>Cnidaria</taxon>
        <taxon>Anthozoa</taxon>
        <taxon>Octocorallia</taxon>
        <taxon>Malacalcyonacea</taxon>
        <taxon>Plexauridae</taxon>
        <taxon>Paramuricea</taxon>
    </lineage>
</organism>
<protein>
    <submittedName>
        <fullName evidence="2">Uncharacterized protein</fullName>
    </submittedName>
</protein>
<reference evidence="2" key="1">
    <citation type="submission" date="2020-04" db="EMBL/GenBank/DDBJ databases">
        <authorList>
            <person name="Alioto T."/>
            <person name="Alioto T."/>
            <person name="Gomez Garrido J."/>
        </authorList>
    </citation>
    <scope>NUCLEOTIDE SEQUENCE</scope>
    <source>
        <strain evidence="2">A484AB</strain>
    </source>
</reference>
<evidence type="ECO:0000256" key="1">
    <source>
        <dbReference type="SAM" id="MobiDB-lite"/>
    </source>
</evidence>
<evidence type="ECO:0000313" key="2">
    <source>
        <dbReference type="EMBL" id="CAB3999014.1"/>
    </source>
</evidence>
<name>A0A7D9E2H0_PARCT</name>
<sequence length="169" mass="19371">MLNSLRKRYRRTRSVNEYDLEHSNNDSHKSRFSMFTRKVSCRHQITSAYSTQRVHSEPTRRKFGSGLQLNRSKSNSIRNKLSYGAISRTDSNRSWGSQDLDSVSSNNRLSGDESVSQYESGSVSSPGTSRRLAICTELEKDTFMDNGESLLIGHRNLVIRDYLESYAYI</sequence>
<dbReference type="EMBL" id="CACRXK020003493">
    <property type="protein sequence ID" value="CAB3999014.1"/>
    <property type="molecule type" value="Genomic_DNA"/>
</dbReference>
<gene>
    <name evidence="2" type="ORF">PACLA_8A004046</name>
</gene>
<dbReference type="AlphaFoldDB" id="A0A7D9E2H0"/>